<feature type="region of interest" description="Disordered" evidence="6">
    <location>
        <begin position="1"/>
        <end position="21"/>
    </location>
</feature>
<dbReference type="RefSeq" id="WP_226633925.1">
    <property type="nucleotide sequence ID" value="NZ_JALHAT010000055.1"/>
</dbReference>
<accession>A0ABT0AHL4</accession>
<protein>
    <submittedName>
        <fullName evidence="8">YitT family protein</fullName>
    </submittedName>
</protein>
<proteinExistence type="predicted"/>
<evidence type="ECO:0000256" key="3">
    <source>
        <dbReference type="ARBA" id="ARBA00022692"/>
    </source>
</evidence>
<evidence type="ECO:0000256" key="6">
    <source>
        <dbReference type="SAM" id="MobiDB-lite"/>
    </source>
</evidence>
<feature type="transmembrane region" description="Helical" evidence="7">
    <location>
        <begin position="128"/>
        <end position="149"/>
    </location>
</feature>
<evidence type="ECO:0000256" key="7">
    <source>
        <dbReference type="SAM" id="Phobius"/>
    </source>
</evidence>
<keyword evidence="5 7" id="KW-0472">Membrane</keyword>
<keyword evidence="9" id="KW-1185">Reference proteome</keyword>
<dbReference type="PANTHER" id="PTHR33545">
    <property type="entry name" value="UPF0750 MEMBRANE PROTEIN YITT-RELATED"/>
    <property type="match status" value="1"/>
</dbReference>
<feature type="transmembrane region" description="Helical" evidence="7">
    <location>
        <begin position="36"/>
        <end position="53"/>
    </location>
</feature>
<comment type="subcellular location">
    <subcellularLocation>
        <location evidence="1">Cell membrane</location>
        <topology evidence="1">Multi-pass membrane protein</topology>
    </subcellularLocation>
</comment>
<reference evidence="8" key="1">
    <citation type="submission" date="2022-03" db="EMBL/GenBank/DDBJ databases">
        <title>Identification of a novel bacterium isolated from mangrove sediments.</title>
        <authorList>
            <person name="Pan X."/>
        </authorList>
    </citation>
    <scope>NUCLEOTIDE SEQUENCE</scope>
    <source>
        <strain evidence="8">B2637</strain>
    </source>
</reference>
<sequence length="223" mass="23430">MTDTPVPAETMDRPELTRARQGAIPDGTPHSLFEDVYALCVGTVLLSLGVVILQKAELATGGVAGMALTLSYLTGLPVGVLYGGLTLPMLAITIRAMGRAFLVKTLIVTFGVFALTGITPYVFEIARISTPVAAIVGGTVIGMGALALARHAAGSGGSGAIVLWLYRTRGWNAGRSQMLFDACVLAFSLISLDLTRMLWSLLGVAATGGILYVWHRPGRYTGY</sequence>
<evidence type="ECO:0000256" key="4">
    <source>
        <dbReference type="ARBA" id="ARBA00022989"/>
    </source>
</evidence>
<dbReference type="Proteomes" id="UP001162802">
    <property type="component" value="Unassembled WGS sequence"/>
</dbReference>
<gene>
    <name evidence="8" type="ORF">MTR65_18545</name>
</gene>
<keyword evidence="3 7" id="KW-0812">Transmembrane</keyword>
<feature type="transmembrane region" description="Helical" evidence="7">
    <location>
        <begin position="101"/>
        <end position="122"/>
    </location>
</feature>
<dbReference type="InterPro" id="IPR051461">
    <property type="entry name" value="UPF0750_membrane"/>
</dbReference>
<evidence type="ECO:0000313" key="8">
    <source>
        <dbReference type="EMBL" id="MCJ1962691.1"/>
    </source>
</evidence>
<dbReference type="PANTHER" id="PTHR33545:SF5">
    <property type="entry name" value="UPF0750 MEMBRANE PROTEIN YITT"/>
    <property type="match status" value="1"/>
</dbReference>
<comment type="caution">
    <text evidence="8">The sequence shown here is derived from an EMBL/GenBank/DDBJ whole genome shotgun (WGS) entry which is preliminary data.</text>
</comment>
<dbReference type="EMBL" id="JALHAT010000055">
    <property type="protein sequence ID" value="MCJ1962691.1"/>
    <property type="molecule type" value="Genomic_DNA"/>
</dbReference>
<organism evidence="8 9">
    <name type="scientific">Novosphingobium mangrovi</name>
    <name type="common">ex Hu et al. 2023</name>
    <dbReference type="NCBI Taxonomy" id="2930094"/>
    <lineage>
        <taxon>Bacteria</taxon>
        <taxon>Pseudomonadati</taxon>
        <taxon>Pseudomonadota</taxon>
        <taxon>Alphaproteobacteria</taxon>
        <taxon>Sphingomonadales</taxon>
        <taxon>Sphingomonadaceae</taxon>
        <taxon>Novosphingobium</taxon>
    </lineage>
</organism>
<evidence type="ECO:0000313" key="9">
    <source>
        <dbReference type="Proteomes" id="UP001162802"/>
    </source>
</evidence>
<dbReference type="InterPro" id="IPR003740">
    <property type="entry name" value="YitT"/>
</dbReference>
<name>A0ABT0AHL4_9SPHN</name>
<feature type="transmembrane region" description="Helical" evidence="7">
    <location>
        <begin position="197"/>
        <end position="214"/>
    </location>
</feature>
<evidence type="ECO:0000256" key="1">
    <source>
        <dbReference type="ARBA" id="ARBA00004651"/>
    </source>
</evidence>
<keyword evidence="2" id="KW-1003">Cell membrane</keyword>
<evidence type="ECO:0000256" key="2">
    <source>
        <dbReference type="ARBA" id="ARBA00022475"/>
    </source>
</evidence>
<keyword evidence="4 7" id="KW-1133">Transmembrane helix</keyword>
<dbReference type="Pfam" id="PF02588">
    <property type="entry name" value="YitT_membrane"/>
    <property type="match status" value="1"/>
</dbReference>
<evidence type="ECO:0000256" key="5">
    <source>
        <dbReference type="ARBA" id="ARBA00023136"/>
    </source>
</evidence>